<dbReference type="PROSITE" id="PS00065">
    <property type="entry name" value="D_2_HYDROXYACID_DH_1"/>
    <property type="match status" value="1"/>
</dbReference>
<evidence type="ECO:0000313" key="7">
    <source>
        <dbReference type="Proteomes" id="UP000266206"/>
    </source>
</evidence>
<reference evidence="6 7" key="1">
    <citation type="submission" date="2017-08" db="EMBL/GenBank/DDBJ databases">
        <title>Pusillimonas indicus sp. nov., a member of the family Alcaligenaceae isolated from surface seawater.</title>
        <authorList>
            <person name="Li J."/>
        </authorList>
    </citation>
    <scope>NUCLEOTIDE SEQUENCE [LARGE SCALE GENOMIC DNA]</scope>
    <source>
        <strain evidence="6 7">L52-1-41</strain>
    </source>
</reference>
<evidence type="ECO:0000256" key="2">
    <source>
        <dbReference type="PIRSR" id="PIRSR000105-1"/>
    </source>
</evidence>
<feature type="domain" description="3-hydroxyacyl-CoA dehydrogenase C-terminal" evidence="4">
    <location>
        <begin position="195"/>
        <end position="260"/>
    </location>
</feature>
<dbReference type="PANTHER" id="PTHR48075">
    <property type="entry name" value="3-HYDROXYACYL-COA DEHYDROGENASE FAMILY PROTEIN"/>
    <property type="match status" value="1"/>
</dbReference>
<dbReference type="InterPro" id="IPR036291">
    <property type="entry name" value="NAD(P)-bd_dom_sf"/>
</dbReference>
<dbReference type="PANTHER" id="PTHR48075:SF5">
    <property type="entry name" value="3-HYDROXYBUTYRYL-COA DEHYDROGENASE"/>
    <property type="match status" value="1"/>
</dbReference>
<dbReference type="PIRSF" id="PIRSF000105">
    <property type="entry name" value="HCDH"/>
    <property type="match status" value="1"/>
</dbReference>
<sequence>MNNIIYKRPDQIRVVAVLGTGSVGASWIALFLAHGLEVIAYDPSPHASESVNEFVSNAWPALRELGRTRLLRPPLDLIRFVSSAGEAARMADLVQENCPEHLEVKKKLLAEVEAVAVPSKIILSSTGGIPPSAMQEACTYPERLVVFHPFNPTHLIPLVEVVGGRKTSPVVVDWAMDFARSLHKQPIRLHAETNGHMANRLQFALMREAVACLQEGIASARDIDAAVRYGLGPRWALMGGLLTLHLAGGDKGMQGILDHAGQAIQEWWTPSASVTLTPELVQKLVNAAQEVSQGESVQHWVKWRDEGLVDVLKLQEKLGA</sequence>
<evidence type="ECO:0008006" key="8">
    <source>
        <dbReference type="Google" id="ProtNLM"/>
    </source>
</evidence>
<keyword evidence="3" id="KW-0812">Transmembrane</keyword>
<dbReference type="InterPro" id="IPR006108">
    <property type="entry name" value="3HC_DH_C"/>
</dbReference>
<dbReference type="InterPro" id="IPR008927">
    <property type="entry name" value="6-PGluconate_DH-like_C_sf"/>
</dbReference>
<dbReference type="EMBL" id="NQYH01000033">
    <property type="protein sequence ID" value="RIY38704.1"/>
    <property type="molecule type" value="Genomic_DNA"/>
</dbReference>
<proteinExistence type="predicted"/>
<dbReference type="RefSeq" id="WP_114421571.1">
    <property type="nucleotide sequence ID" value="NZ_NQYH01000033.1"/>
</dbReference>
<evidence type="ECO:0000256" key="1">
    <source>
        <dbReference type="ARBA" id="ARBA00023002"/>
    </source>
</evidence>
<dbReference type="GO" id="GO:0070403">
    <property type="term" value="F:NAD+ binding"/>
    <property type="evidence" value="ECO:0007669"/>
    <property type="project" value="InterPro"/>
</dbReference>
<organism evidence="6 7">
    <name type="scientific">Neopusillimonas maritima</name>
    <dbReference type="NCBI Taxonomy" id="2026239"/>
    <lineage>
        <taxon>Bacteria</taxon>
        <taxon>Pseudomonadati</taxon>
        <taxon>Pseudomonadota</taxon>
        <taxon>Betaproteobacteria</taxon>
        <taxon>Burkholderiales</taxon>
        <taxon>Alcaligenaceae</taxon>
        <taxon>Neopusillimonas</taxon>
    </lineage>
</organism>
<name>A0A3A1YQQ2_9BURK</name>
<protein>
    <recommendedName>
        <fullName evidence="8">3-hydroxybutyryl-CoA dehydrogenase</fullName>
    </recommendedName>
</protein>
<feature type="site" description="Important for catalytic activity" evidence="2">
    <location>
        <position position="148"/>
    </location>
</feature>
<evidence type="ECO:0000259" key="5">
    <source>
        <dbReference type="Pfam" id="PF02737"/>
    </source>
</evidence>
<keyword evidence="3" id="KW-1133">Transmembrane helix</keyword>
<dbReference type="GO" id="GO:0016616">
    <property type="term" value="F:oxidoreductase activity, acting on the CH-OH group of donors, NAD or NADP as acceptor"/>
    <property type="evidence" value="ECO:0007669"/>
    <property type="project" value="InterPro"/>
</dbReference>
<dbReference type="InterPro" id="IPR013328">
    <property type="entry name" value="6PGD_dom2"/>
</dbReference>
<evidence type="ECO:0000259" key="4">
    <source>
        <dbReference type="Pfam" id="PF00725"/>
    </source>
</evidence>
<dbReference type="Pfam" id="PF00725">
    <property type="entry name" value="3HCDH"/>
    <property type="match status" value="1"/>
</dbReference>
<dbReference type="GO" id="GO:0006631">
    <property type="term" value="P:fatty acid metabolic process"/>
    <property type="evidence" value="ECO:0007669"/>
    <property type="project" value="InterPro"/>
</dbReference>
<dbReference type="InterPro" id="IPR022694">
    <property type="entry name" value="3-OHacyl-CoA_DH"/>
</dbReference>
<keyword evidence="3" id="KW-0472">Membrane</keyword>
<dbReference type="InterPro" id="IPR006176">
    <property type="entry name" value="3-OHacyl-CoA_DH_NAD-bd"/>
</dbReference>
<dbReference type="Gene3D" id="1.10.1040.10">
    <property type="entry name" value="N-(1-d-carboxylethyl)-l-norvaline Dehydrogenase, domain 2"/>
    <property type="match status" value="1"/>
</dbReference>
<feature type="domain" description="3-hydroxyacyl-CoA dehydrogenase NAD binding" evidence="5">
    <location>
        <begin position="15"/>
        <end position="189"/>
    </location>
</feature>
<dbReference type="Gene3D" id="3.40.50.720">
    <property type="entry name" value="NAD(P)-binding Rossmann-like Domain"/>
    <property type="match status" value="1"/>
</dbReference>
<dbReference type="SUPFAM" id="SSF48179">
    <property type="entry name" value="6-phosphogluconate dehydrogenase C-terminal domain-like"/>
    <property type="match status" value="1"/>
</dbReference>
<dbReference type="Pfam" id="PF02737">
    <property type="entry name" value="3HCDH_N"/>
    <property type="match status" value="1"/>
</dbReference>
<comment type="caution">
    <text evidence="6">The sequence shown here is derived from an EMBL/GenBank/DDBJ whole genome shotgun (WGS) entry which is preliminary data.</text>
</comment>
<evidence type="ECO:0000313" key="6">
    <source>
        <dbReference type="EMBL" id="RIY38704.1"/>
    </source>
</evidence>
<accession>A0A3A1YQQ2</accession>
<keyword evidence="1" id="KW-0560">Oxidoreductase</keyword>
<dbReference type="SUPFAM" id="SSF51735">
    <property type="entry name" value="NAD(P)-binding Rossmann-fold domains"/>
    <property type="match status" value="1"/>
</dbReference>
<gene>
    <name evidence="6" type="ORF">CJP73_16350</name>
</gene>
<dbReference type="AlphaFoldDB" id="A0A3A1YQQ2"/>
<dbReference type="Proteomes" id="UP000266206">
    <property type="component" value="Unassembled WGS sequence"/>
</dbReference>
<dbReference type="OrthoDB" id="9803287at2"/>
<feature type="transmembrane region" description="Helical" evidence="3">
    <location>
        <begin position="12"/>
        <end position="36"/>
    </location>
</feature>
<evidence type="ECO:0000256" key="3">
    <source>
        <dbReference type="SAM" id="Phobius"/>
    </source>
</evidence>
<dbReference type="InterPro" id="IPR029752">
    <property type="entry name" value="D-isomer_DH_CS1"/>
</dbReference>